<feature type="non-terminal residue" evidence="1">
    <location>
        <position position="1"/>
    </location>
</feature>
<organism evidence="1 2">
    <name type="scientific">Mucuna pruriens</name>
    <name type="common">Velvet bean</name>
    <name type="synonym">Dolichos pruriens</name>
    <dbReference type="NCBI Taxonomy" id="157652"/>
    <lineage>
        <taxon>Eukaryota</taxon>
        <taxon>Viridiplantae</taxon>
        <taxon>Streptophyta</taxon>
        <taxon>Embryophyta</taxon>
        <taxon>Tracheophyta</taxon>
        <taxon>Spermatophyta</taxon>
        <taxon>Magnoliopsida</taxon>
        <taxon>eudicotyledons</taxon>
        <taxon>Gunneridae</taxon>
        <taxon>Pentapetalae</taxon>
        <taxon>rosids</taxon>
        <taxon>fabids</taxon>
        <taxon>Fabales</taxon>
        <taxon>Fabaceae</taxon>
        <taxon>Papilionoideae</taxon>
        <taxon>50 kb inversion clade</taxon>
        <taxon>NPAAA clade</taxon>
        <taxon>indigoferoid/millettioid clade</taxon>
        <taxon>Phaseoleae</taxon>
        <taxon>Mucuna</taxon>
    </lineage>
</organism>
<dbReference type="AlphaFoldDB" id="A0A371FJ01"/>
<accession>A0A371FJ01</accession>
<proteinExistence type="predicted"/>
<sequence>MTYKHSIPSLDDLLDEFHGSQMFSKIDLKNTYHQIRVREGINGKQLLRQNLGFVNVGSNRVKVDNEKVKAIQEWAMPKTIQEEGGLARGIRSPKANQPRFQNWARIYKERPNGVGVEAKTSHGLLTLKMVE</sequence>
<dbReference type="SUPFAM" id="SSF56672">
    <property type="entry name" value="DNA/RNA polymerases"/>
    <property type="match status" value="1"/>
</dbReference>
<name>A0A371FJ01_MUCPR</name>
<evidence type="ECO:0000313" key="2">
    <source>
        <dbReference type="Proteomes" id="UP000257109"/>
    </source>
</evidence>
<dbReference type="Gene3D" id="3.10.10.10">
    <property type="entry name" value="HIV Type 1 Reverse Transcriptase, subunit A, domain 1"/>
    <property type="match status" value="1"/>
</dbReference>
<reference evidence="1" key="1">
    <citation type="submission" date="2018-05" db="EMBL/GenBank/DDBJ databases">
        <title>Draft genome of Mucuna pruriens seed.</title>
        <authorList>
            <person name="Nnadi N.E."/>
            <person name="Vos R."/>
            <person name="Hasami M.H."/>
            <person name="Devisetty U.K."/>
            <person name="Aguiy J.C."/>
        </authorList>
    </citation>
    <scope>NUCLEOTIDE SEQUENCE [LARGE SCALE GENOMIC DNA]</scope>
    <source>
        <strain evidence="1">JCA_2017</strain>
    </source>
</reference>
<keyword evidence="2" id="KW-1185">Reference proteome</keyword>
<protein>
    <recommendedName>
        <fullName evidence="3">Reverse transcriptase domain-containing protein</fullName>
    </recommendedName>
</protein>
<dbReference type="Proteomes" id="UP000257109">
    <property type="component" value="Unassembled WGS sequence"/>
</dbReference>
<dbReference type="OrthoDB" id="1091470at2759"/>
<dbReference type="EMBL" id="QJKJ01008911">
    <property type="protein sequence ID" value="RDX78284.1"/>
    <property type="molecule type" value="Genomic_DNA"/>
</dbReference>
<evidence type="ECO:0008006" key="3">
    <source>
        <dbReference type="Google" id="ProtNLM"/>
    </source>
</evidence>
<evidence type="ECO:0000313" key="1">
    <source>
        <dbReference type="EMBL" id="RDX78284.1"/>
    </source>
</evidence>
<dbReference type="PANTHER" id="PTHR35046">
    <property type="entry name" value="ZINC KNUCKLE (CCHC-TYPE) FAMILY PROTEIN"/>
    <property type="match status" value="1"/>
</dbReference>
<dbReference type="PANTHER" id="PTHR35046:SF21">
    <property type="entry name" value="RETROTRANSPOSON GAG DOMAIN-CONTAINING PROTEIN-RELATED"/>
    <property type="match status" value="1"/>
</dbReference>
<dbReference type="InterPro" id="IPR043502">
    <property type="entry name" value="DNA/RNA_pol_sf"/>
</dbReference>
<comment type="caution">
    <text evidence="1">The sequence shown here is derived from an EMBL/GenBank/DDBJ whole genome shotgun (WGS) entry which is preliminary data.</text>
</comment>
<gene>
    <name evidence="1" type="ORF">CR513_41455</name>
</gene>
<dbReference type="Gene3D" id="3.30.70.270">
    <property type="match status" value="1"/>
</dbReference>
<dbReference type="InterPro" id="IPR043128">
    <property type="entry name" value="Rev_trsase/Diguanyl_cyclase"/>
</dbReference>